<dbReference type="SUPFAM" id="SSF56059">
    <property type="entry name" value="Glutathione synthetase ATP-binding domain-like"/>
    <property type="match status" value="1"/>
</dbReference>
<dbReference type="SMART" id="SM01209">
    <property type="entry name" value="GARS_A"/>
    <property type="match status" value="1"/>
</dbReference>
<dbReference type="Pfam" id="PF18130">
    <property type="entry name" value="ATPgrasp_N"/>
    <property type="match status" value="1"/>
</dbReference>
<dbReference type="PROSITE" id="PS50975">
    <property type="entry name" value="ATP_GRASP"/>
    <property type="match status" value="1"/>
</dbReference>
<dbReference type="InterPro" id="IPR052032">
    <property type="entry name" value="ATP-dep_AA_Ligase"/>
</dbReference>
<name>A0A3P1V8C2_9ACTO</name>
<dbReference type="AlphaFoldDB" id="A0A3P1V8C2"/>
<dbReference type="InterPro" id="IPR016185">
    <property type="entry name" value="PreATP-grasp_dom_sf"/>
</dbReference>
<dbReference type="SUPFAM" id="SSF52440">
    <property type="entry name" value="PreATP-grasp domain"/>
    <property type="match status" value="1"/>
</dbReference>
<dbReference type="GO" id="GO:0046872">
    <property type="term" value="F:metal ion binding"/>
    <property type="evidence" value="ECO:0007669"/>
    <property type="project" value="InterPro"/>
</dbReference>
<gene>
    <name evidence="6" type="ORF">EII10_05485</name>
</gene>
<dbReference type="RefSeq" id="WP_124933484.1">
    <property type="nucleotide sequence ID" value="NZ_RQZC01000005.1"/>
</dbReference>
<evidence type="ECO:0000256" key="1">
    <source>
        <dbReference type="ARBA" id="ARBA00022598"/>
    </source>
</evidence>
<dbReference type="PANTHER" id="PTHR43585">
    <property type="entry name" value="FUMIPYRROLE BIOSYNTHESIS PROTEIN C"/>
    <property type="match status" value="1"/>
</dbReference>
<evidence type="ECO:0000259" key="5">
    <source>
        <dbReference type="PROSITE" id="PS50975"/>
    </source>
</evidence>
<dbReference type="Gene3D" id="3.30.470.20">
    <property type="entry name" value="ATP-grasp fold, B domain"/>
    <property type="match status" value="1"/>
</dbReference>
<organism evidence="6 7">
    <name type="scientific">Actinomyces bowdenii</name>
    <dbReference type="NCBI Taxonomy" id="131109"/>
    <lineage>
        <taxon>Bacteria</taxon>
        <taxon>Bacillati</taxon>
        <taxon>Actinomycetota</taxon>
        <taxon>Actinomycetes</taxon>
        <taxon>Actinomycetales</taxon>
        <taxon>Actinomycetaceae</taxon>
        <taxon>Actinomyces</taxon>
    </lineage>
</organism>
<dbReference type="GO" id="GO:0016874">
    <property type="term" value="F:ligase activity"/>
    <property type="evidence" value="ECO:0007669"/>
    <property type="project" value="UniProtKB-KW"/>
</dbReference>
<dbReference type="Pfam" id="PF13535">
    <property type="entry name" value="ATP-grasp_4"/>
    <property type="match status" value="1"/>
</dbReference>
<dbReference type="Gene3D" id="3.30.1490.20">
    <property type="entry name" value="ATP-grasp fold, A domain"/>
    <property type="match status" value="1"/>
</dbReference>
<evidence type="ECO:0000256" key="2">
    <source>
        <dbReference type="ARBA" id="ARBA00022741"/>
    </source>
</evidence>
<keyword evidence="1" id="KW-0436">Ligase</keyword>
<dbReference type="OrthoDB" id="24041at2"/>
<feature type="domain" description="ATP-grasp" evidence="5">
    <location>
        <begin position="108"/>
        <end position="301"/>
    </location>
</feature>
<dbReference type="PANTHER" id="PTHR43585:SF2">
    <property type="entry name" value="ATP-GRASP ENZYME FSQD"/>
    <property type="match status" value="1"/>
</dbReference>
<keyword evidence="7" id="KW-1185">Reference proteome</keyword>
<comment type="caution">
    <text evidence="6">The sequence shown here is derived from an EMBL/GenBank/DDBJ whole genome shotgun (WGS) entry which is preliminary data.</text>
</comment>
<accession>A0A3P1V8C2</accession>
<keyword evidence="2 4" id="KW-0547">Nucleotide-binding</keyword>
<protein>
    <submittedName>
        <fullName evidence="6">ATP-grasp domain-containing protein</fullName>
    </submittedName>
</protein>
<proteinExistence type="predicted"/>
<dbReference type="InterPro" id="IPR011761">
    <property type="entry name" value="ATP-grasp"/>
</dbReference>
<evidence type="ECO:0000256" key="4">
    <source>
        <dbReference type="PROSITE-ProRule" id="PRU00409"/>
    </source>
</evidence>
<sequence length="395" mass="41347">MSTTALILGASPLQVPMIRRARELGIRTVVVDMAPRAPGVALADEFLPISTTDVEAVTAAARERGVDGVTTVGTDMPVRSVAAAARALGLTGVSEHTALICTDKGLMAQAFASAGLPHPAFETISAFEELEAAQDRFERPFILKPLDSSGSRGVVQVDPATDLREAFDYAMAPARGGRILIEELLVGPEISCEVLCIDGAAHVVALTDKATTGAPHFVETGHTQPAVLDEGTSAAVHRLIADTTRAMGITDGPAHIEMILTATGPRLVELGARLAGDFVSSHLVPLSTGVDLIGLVLRQACGERISPPRPQALAGAIRFFRTRAGTVTGFSGIERARALPGVQEVIPLVEPGHRVTGLHSSTDRLGLVIARGADHDEAARIGETARELITVEVHP</sequence>
<dbReference type="Pfam" id="PF18603">
    <property type="entry name" value="LAL_C2"/>
    <property type="match status" value="1"/>
</dbReference>
<dbReference type="Proteomes" id="UP000271272">
    <property type="component" value="Unassembled WGS sequence"/>
</dbReference>
<evidence type="ECO:0000256" key="3">
    <source>
        <dbReference type="ARBA" id="ARBA00022840"/>
    </source>
</evidence>
<dbReference type="InterPro" id="IPR040570">
    <property type="entry name" value="LAL_C2"/>
</dbReference>
<dbReference type="GO" id="GO:0005524">
    <property type="term" value="F:ATP binding"/>
    <property type="evidence" value="ECO:0007669"/>
    <property type="project" value="UniProtKB-UniRule"/>
</dbReference>
<dbReference type="InterPro" id="IPR041472">
    <property type="entry name" value="BL00235/CARNS1_N"/>
</dbReference>
<evidence type="ECO:0000313" key="7">
    <source>
        <dbReference type="Proteomes" id="UP000271272"/>
    </source>
</evidence>
<keyword evidence="3 4" id="KW-0067">ATP-binding</keyword>
<dbReference type="InterPro" id="IPR013815">
    <property type="entry name" value="ATP_grasp_subdomain_1"/>
</dbReference>
<dbReference type="EMBL" id="RQZC01000005">
    <property type="protein sequence ID" value="RRD29750.1"/>
    <property type="molecule type" value="Genomic_DNA"/>
</dbReference>
<evidence type="ECO:0000313" key="6">
    <source>
        <dbReference type="EMBL" id="RRD29750.1"/>
    </source>
</evidence>
<dbReference type="Gene3D" id="3.40.50.20">
    <property type="match status" value="1"/>
</dbReference>
<reference evidence="6 7" key="1">
    <citation type="submission" date="2018-11" db="EMBL/GenBank/DDBJ databases">
        <title>Genomes From Bacteria Associated with the Canine Oral Cavity: a Test Case for Automated Genome-Based Taxonomic Assignment.</title>
        <authorList>
            <person name="Coil D.A."/>
            <person name="Jospin G."/>
            <person name="Darling A.E."/>
            <person name="Wallis C."/>
            <person name="Davis I.J."/>
            <person name="Harris S."/>
            <person name="Eisen J.A."/>
            <person name="Holcombe L.J."/>
            <person name="O'Flynn C."/>
        </authorList>
    </citation>
    <scope>NUCLEOTIDE SEQUENCE [LARGE SCALE GENOMIC DNA]</scope>
    <source>
        <strain evidence="6 7">OH5050</strain>
    </source>
</reference>